<dbReference type="GO" id="GO:0015292">
    <property type="term" value="F:uniporter activity"/>
    <property type="evidence" value="ECO:0007669"/>
    <property type="project" value="TreeGrafter"/>
</dbReference>
<evidence type="ECO:0000256" key="5">
    <source>
        <dbReference type="ARBA" id="ARBA00022692"/>
    </source>
</evidence>
<sequence>STAPSASPTRLTLPSARFHSPSLLFSPRSSGPEQAAPPTHIIAMAAALRRAVAQRFASAAAPQQAYGMPRRFMQERPAFRPAVPPDVGFMPLADRIRDHLGVSFPRINLDGLVPPAPARPQHQTREAAAVVGSLTVEEARKVLRATQMEAARARVRASREGTVPYAEFLRLCCDAAGADDGPSVARALDESGSVIVLGRTVFLRPEMVVKAIEKAIPIPRGLSVAENHPAREELKAMEAQKVDIDRMATLQVRRELWGGLAALALQTAGFMRLTFWELSWDVMEPICFFVTSTYFMAGYAFFLRTKREPSFEGFFQSRFVVKQKRLMKARDFDVRRYSELRLACGLPALHPQSPCASSQESHHHCHSHCHCH</sequence>
<keyword evidence="5 10" id="KW-0812">Transmembrane</keyword>
<feature type="transmembrane region" description="Helical" evidence="10">
    <location>
        <begin position="256"/>
        <end position="276"/>
    </location>
</feature>
<evidence type="ECO:0000313" key="12">
    <source>
        <dbReference type="EnsemblPlants" id="AET1Gv20437600.1"/>
    </source>
</evidence>
<dbReference type="GO" id="GO:0036444">
    <property type="term" value="P:calcium import into the mitochondrion"/>
    <property type="evidence" value="ECO:0007669"/>
    <property type="project" value="TreeGrafter"/>
</dbReference>
<dbReference type="Gramene" id="AET1Gv20437600.1">
    <property type="protein sequence ID" value="AET1Gv20437600.1"/>
    <property type="gene ID" value="AET1Gv20437600"/>
</dbReference>
<evidence type="ECO:0000256" key="1">
    <source>
        <dbReference type="ARBA" id="ARBA00004141"/>
    </source>
</evidence>
<reference evidence="13" key="1">
    <citation type="journal article" date="2014" name="Science">
        <title>Ancient hybridizations among the ancestral genomes of bread wheat.</title>
        <authorList>
            <consortium name="International Wheat Genome Sequencing Consortium,"/>
            <person name="Marcussen T."/>
            <person name="Sandve S.R."/>
            <person name="Heier L."/>
            <person name="Spannagl M."/>
            <person name="Pfeifer M."/>
            <person name="Jakobsen K.S."/>
            <person name="Wulff B.B."/>
            <person name="Steuernagel B."/>
            <person name="Mayer K.F."/>
            <person name="Olsen O.A."/>
        </authorList>
    </citation>
    <scope>NUCLEOTIDE SEQUENCE [LARGE SCALE GENOMIC DNA]</scope>
    <source>
        <strain evidence="13">cv. AL8/78</strain>
    </source>
</reference>
<evidence type="ECO:0000259" key="11">
    <source>
        <dbReference type="Pfam" id="PF04678"/>
    </source>
</evidence>
<evidence type="ECO:0000256" key="6">
    <source>
        <dbReference type="ARBA" id="ARBA00022837"/>
    </source>
</evidence>
<dbReference type="Proteomes" id="UP000015105">
    <property type="component" value="Chromosome 1D"/>
</dbReference>
<comment type="similarity">
    <text evidence="2">Belongs to the MCU (TC 1.A.77) family.</text>
</comment>
<keyword evidence="3" id="KW-0813">Transport</keyword>
<keyword evidence="7 10" id="KW-1133">Transmembrane helix</keyword>
<dbReference type="InterPro" id="IPR006769">
    <property type="entry name" value="MCU_C"/>
</dbReference>
<evidence type="ECO:0000313" key="13">
    <source>
        <dbReference type="Proteomes" id="UP000015105"/>
    </source>
</evidence>
<dbReference type="PANTHER" id="PTHR13462">
    <property type="entry name" value="CALCIUM UNIPORTER PROTEIN, MITOCHONDRIAL"/>
    <property type="match status" value="1"/>
</dbReference>
<name>A0A452YJZ8_AEGTS</name>
<dbReference type="Pfam" id="PF04678">
    <property type="entry name" value="MCU"/>
    <property type="match status" value="1"/>
</dbReference>
<accession>A0A452YJZ8</accession>
<evidence type="ECO:0000256" key="9">
    <source>
        <dbReference type="ARBA" id="ARBA00023136"/>
    </source>
</evidence>
<feature type="domain" description="Calcium uniporter protein C-terminal" evidence="11">
    <location>
        <begin position="179"/>
        <end position="340"/>
    </location>
</feature>
<evidence type="ECO:0000256" key="8">
    <source>
        <dbReference type="ARBA" id="ARBA00023065"/>
    </source>
</evidence>
<dbReference type="GO" id="GO:1990246">
    <property type="term" value="C:uniplex complex"/>
    <property type="evidence" value="ECO:0007669"/>
    <property type="project" value="TreeGrafter"/>
</dbReference>
<evidence type="ECO:0000256" key="10">
    <source>
        <dbReference type="SAM" id="Phobius"/>
    </source>
</evidence>
<dbReference type="EnsemblPlants" id="AET1Gv20437600.1">
    <property type="protein sequence ID" value="AET1Gv20437600.1"/>
    <property type="gene ID" value="AET1Gv20437600"/>
</dbReference>
<proteinExistence type="inferred from homology"/>
<dbReference type="STRING" id="200361.A0A452YJZ8"/>
<organism evidence="12 13">
    <name type="scientific">Aegilops tauschii subsp. strangulata</name>
    <name type="common">Goatgrass</name>
    <dbReference type="NCBI Taxonomy" id="200361"/>
    <lineage>
        <taxon>Eukaryota</taxon>
        <taxon>Viridiplantae</taxon>
        <taxon>Streptophyta</taxon>
        <taxon>Embryophyta</taxon>
        <taxon>Tracheophyta</taxon>
        <taxon>Spermatophyta</taxon>
        <taxon>Magnoliopsida</taxon>
        <taxon>Liliopsida</taxon>
        <taxon>Poales</taxon>
        <taxon>Poaceae</taxon>
        <taxon>BOP clade</taxon>
        <taxon>Pooideae</taxon>
        <taxon>Triticodae</taxon>
        <taxon>Triticeae</taxon>
        <taxon>Triticinae</taxon>
        <taxon>Aegilops</taxon>
    </lineage>
</organism>
<reference evidence="12" key="5">
    <citation type="journal article" date="2021" name="G3 (Bethesda)">
        <title>Aegilops tauschii genome assembly Aet v5.0 features greater sequence contiguity and improved annotation.</title>
        <authorList>
            <person name="Wang L."/>
            <person name="Zhu T."/>
            <person name="Rodriguez J.C."/>
            <person name="Deal K.R."/>
            <person name="Dubcovsky J."/>
            <person name="McGuire P.E."/>
            <person name="Lux T."/>
            <person name="Spannagl M."/>
            <person name="Mayer K.F.X."/>
            <person name="Baldrich P."/>
            <person name="Meyers B.C."/>
            <person name="Huo N."/>
            <person name="Gu Y.Q."/>
            <person name="Zhou H."/>
            <person name="Devos K.M."/>
            <person name="Bennetzen J.L."/>
            <person name="Unver T."/>
            <person name="Budak H."/>
            <person name="Gulick P.J."/>
            <person name="Galiba G."/>
            <person name="Kalapos B."/>
            <person name="Nelson D.R."/>
            <person name="Li P."/>
            <person name="You F.M."/>
            <person name="Luo M.C."/>
            <person name="Dvorak J."/>
        </authorList>
    </citation>
    <scope>NUCLEOTIDE SEQUENCE [LARGE SCALE GENOMIC DNA]</scope>
    <source>
        <strain evidence="12">cv. AL8/78</strain>
    </source>
</reference>
<reference evidence="13" key="2">
    <citation type="journal article" date="2017" name="Nat. Plants">
        <title>The Aegilops tauschii genome reveals multiple impacts of transposons.</title>
        <authorList>
            <person name="Zhao G."/>
            <person name="Zou C."/>
            <person name="Li K."/>
            <person name="Wang K."/>
            <person name="Li T."/>
            <person name="Gao L."/>
            <person name="Zhang X."/>
            <person name="Wang H."/>
            <person name="Yang Z."/>
            <person name="Liu X."/>
            <person name="Jiang W."/>
            <person name="Mao L."/>
            <person name="Kong X."/>
            <person name="Jiao Y."/>
            <person name="Jia J."/>
        </authorList>
    </citation>
    <scope>NUCLEOTIDE SEQUENCE [LARGE SCALE GENOMIC DNA]</scope>
    <source>
        <strain evidence="13">cv. AL8/78</strain>
    </source>
</reference>
<reference evidence="12" key="4">
    <citation type="submission" date="2019-03" db="UniProtKB">
        <authorList>
            <consortium name="EnsemblPlants"/>
        </authorList>
    </citation>
    <scope>IDENTIFICATION</scope>
</reference>
<dbReference type="PANTHER" id="PTHR13462:SF31">
    <property type="entry name" value="CALCIUM UNIPORTER PROTEIN 1, MITOCHONDRIAL"/>
    <property type="match status" value="1"/>
</dbReference>
<evidence type="ECO:0000256" key="7">
    <source>
        <dbReference type="ARBA" id="ARBA00022989"/>
    </source>
</evidence>
<dbReference type="GO" id="GO:0051560">
    <property type="term" value="P:mitochondrial calcium ion homeostasis"/>
    <property type="evidence" value="ECO:0007669"/>
    <property type="project" value="InterPro"/>
</dbReference>
<feature type="transmembrane region" description="Helical" evidence="10">
    <location>
        <begin position="282"/>
        <end position="302"/>
    </location>
</feature>
<dbReference type="InterPro" id="IPR039055">
    <property type="entry name" value="MCU_fam"/>
</dbReference>
<keyword evidence="13" id="KW-1185">Reference proteome</keyword>
<dbReference type="AlphaFoldDB" id="A0A452YJZ8"/>
<reference evidence="12" key="3">
    <citation type="journal article" date="2017" name="Nature">
        <title>Genome sequence of the progenitor of the wheat D genome Aegilops tauschii.</title>
        <authorList>
            <person name="Luo M.C."/>
            <person name="Gu Y.Q."/>
            <person name="Puiu D."/>
            <person name="Wang H."/>
            <person name="Twardziok S.O."/>
            <person name="Deal K.R."/>
            <person name="Huo N."/>
            <person name="Zhu T."/>
            <person name="Wang L."/>
            <person name="Wang Y."/>
            <person name="McGuire P.E."/>
            <person name="Liu S."/>
            <person name="Long H."/>
            <person name="Ramasamy R.K."/>
            <person name="Rodriguez J.C."/>
            <person name="Van S.L."/>
            <person name="Yuan L."/>
            <person name="Wang Z."/>
            <person name="Xia Z."/>
            <person name="Xiao L."/>
            <person name="Anderson O.D."/>
            <person name="Ouyang S."/>
            <person name="Liang Y."/>
            <person name="Zimin A.V."/>
            <person name="Pertea G."/>
            <person name="Qi P."/>
            <person name="Bennetzen J.L."/>
            <person name="Dai X."/>
            <person name="Dawson M.W."/>
            <person name="Muller H.G."/>
            <person name="Kugler K."/>
            <person name="Rivarola-Duarte L."/>
            <person name="Spannagl M."/>
            <person name="Mayer K.F.X."/>
            <person name="Lu F.H."/>
            <person name="Bevan M.W."/>
            <person name="Leroy P."/>
            <person name="Li P."/>
            <person name="You F.M."/>
            <person name="Sun Q."/>
            <person name="Liu Z."/>
            <person name="Lyons E."/>
            <person name="Wicker T."/>
            <person name="Salzberg S.L."/>
            <person name="Devos K.M."/>
            <person name="Dvorak J."/>
        </authorList>
    </citation>
    <scope>NUCLEOTIDE SEQUENCE [LARGE SCALE GENOMIC DNA]</scope>
    <source>
        <strain evidence="12">cv. AL8/78</strain>
    </source>
</reference>
<keyword evidence="9 10" id="KW-0472">Membrane</keyword>
<comment type="subcellular location">
    <subcellularLocation>
        <location evidence="1">Membrane</location>
        <topology evidence="1">Multi-pass membrane protein</topology>
    </subcellularLocation>
</comment>
<evidence type="ECO:0000256" key="2">
    <source>
        <dbReference type="ARBA" id="ARBA00005653"/>
    </source>
</evidence>
<evidence type="ECO:0000256" key="3">
    <source>
        <dbReference type="ARBA" id="ARBA00022448"/>
    </source>
</evidence>
<evidence type="ECO:0000256" key="4">
    <source>
        <dbReference type="ARBA" id="ARBA00022568"/>
    </source>
</evidence>
<dbReference type="GO" id="GO:0005262">
    <property type="term" value="F:calcium channel activity"/>
    <property type="evidence" value="ECO:0007669"/>
    <property type="project" value="TreeGrafter"/>
</dbReference>
<protein>
    <recommendedName>
        <fullName evidence="11">Calcium uniporter protein C-terminal domain-containing protein</fullName>
    </recommendedName>
</protein>
<keyword evidence="4" id="KW-0109">Calcium transport</keyword>
<keyword evidence="6" id="KW-0106">Calcium</keyword>
<keyword evidence="8" id="KW-0406">Ion transport</keyword>